<evidence type="ECO:0000313" key="1">
    <source>
        <dbReference type="EMBL" id="KAK3715661.1"/>
    </source>
</evidence>
<dbReference type="Proteomes" id="UP001283361">
    <property type="component" value="Unassembled WGS sequence"/>
</dbReference>
<sequence>MAVMRMYRSSRTVSTVDCGQGCKDRLAGFRLTTQSVLSTATQTLEDPVRTATLWYRLPESASLSLKSAL</sequence>
<gene>
    <name evidence="1" type="ORF">RRG08_051308</name>
</gene>
<dbReference type="AlphaFoldDB" id="A0AAE1CN83"/>
<accession>A0AAE1CN83</accession>
<dbReference type="EMBL" id="JAWDGP010007494">
    <property type="protein sequence ID" value="KAK3715661.1"/>
    <property type="molecule type" value="Genomic_DNA"/>
</dbReference>
<name>A0AAE1CN83_9GAST</name>
<evidence type="ECO:0000313" key="2">
    <source>
        <dbReference type="Proteomes" id="UP001283361"/>
    </source>
</evidence>
<organism evidence="1 2">
    <name type="scientific">Elysia crispata</name>
    <name type="common">lettuce slug</name>
    <dbReference type="NCBI Taxonomy" id="231223"/>
    <lineage>
        <taxon>Eukaryota</taxon>
        <taxon>Metazoa</taxon>
        <taxon>Spiralia</taxon>
        <taxon>Lophotrochozoa</taxon>
        <taxon>Mollusca</taxon>
        <taxon>Gastropoda</taxon>
        <taxon>Heterobranchia</taxon>
        <taxon>Euthyneura</taxon>
        <taxon>Panpulmonata</taxon>
        <taxon>Sacoglossa</taxon>
        <taxon>Placobranchoidea</taxon>
        <taxon>Plakobranchidae</taxon>
        <taxon>Elysia</taxon>
    </lineage>
</organism>
<comment type="caution">
    <text evidence="1">The sequence shown here is derived from an EMBL/GenBank/DDBJ whole genome shotgun (WGS) entry which is preliminary data.</text>
</comment>
<protein>
    <submittedName>
        <fullName evidence="1">Uncharacterized protein</fullName>
    </submittedName>
</protein>
<reference evidence="1" key="1">
    <citation type="journal article" date="2023" name="G3 (Bethesda)">
        <title>A reference genome for the long-term kleptoplast-retaining sea slug Elysia crispata morphotype clarki.</title>
        <authorList>
            <person name="Eastman K.E."/>
            <person name="Pendleton A.L."/>
            <person name="Shaikh M.A."/>
            <person name="Suttiyut T."/>
            <person name="Ogas R."/>
            <person name="Tomko P."/>
            <person name="Gavelis G."/>
            <person name="Widhalm J.R."/>
            <person name="Wisecaver J.H."/>
        </authorList>
    </citation>
    <scope>NUCLEOTIDE SEQUENCE</scope>
    <source>
        <strain evidence="1">ECLA1</strain>
    </source>
</reference>
<keyword evidence="2" id="KW-1185">Reference proteome</keyword>
<proteinExistence type="predicted"/>